<reference evidence="15" key="3">
    <citation type="submission" date="2009-03" db="EMBL/GenBank/DDBJ databases">
        <authorList>
            <consortium name="NCBI Genome Project"/>
        </authorList>
    </citation>
    <scope>NUCLEOTIDE SEQUENCE</scope>
</reference>
<keyword evidence="9 12" id="KW-0472">Membrane</keyword>
<keyword evidence="8 11" id="KW-0830">Ubiquinone</keyword>
<feature type="transmembrane region" description="Helical" evidence="12">
    <location>
        <begin position="6"/>
        <end position="28"/>
    </location>
</feature>
<proteinExistence type="inferred from homology"/>
<comment type="subcellular location">
    <subcellularLocation>
        <location evidence="10">Mitochondrion inner membrane</location>
        <topology evidence="10">Multi-pass membrane protein</topology>
    </subcellularLocation>
    <subcellularLocation>
        <location evidence="2">Mitochondrion membrane</location>
        <topology evidence="2">Multi-pass membrane protein</topology>
    </subcellularLocation>
</comment>
<dbReference type="RefSeq" id="YP_002650712.1">
    <property type="nucleotide sequence ID" value="NC_012218.1"/>
</dbReference>
<sequence>MFYLSSIFSTIGVLLGIAFFTLVERKIMGIMHYRKGPNKVLIWGLLQPISDAAKLLTKETSKLQPLKSFMYWSAPLLGMLLMMSCWLWYESIFSLLSNKMKIFCILSIMSLSAFVFMLTSWGSNSKYSMIGGYRAISQIISYEVCFVIFIFVILYLMNSYSPMKMKMIQENLWLMFLSLPLFFTWVVMCMAESNRTPFDLAEGESEIVSGFNIEYGGGLFALIFIMEYGMIMFLSFLSTLIFLGVSMSLLKTLTFCFLFIWIRCCFPRVRYDKLMNLCWKVFLPYSLSVLTLCLPVFFL</sequence>
<comment type="function">
    <text evidence="1">Core subunit of the mitochondrial membrane respiratory chain NADH dehydrogenase (Complex I) that is believed to belong to the minimal assembly required for catalysis. Complex I functions in the transfer of electrons from NADH to the respiratory chain. The immediate electron acceptor for the enzyme is believed to be ubiquinone.</text>
</comment>
<dbReference type="Proteomes" id="UP000515146">
    <property type="component" value="Mitochondrion MT"/>
</dbReference>
<evidence type="ECO:0000256" key="3">
    <source>
        <dbReference type="ARBA" id="ARBA00010535"/>
    </source>
</evidence>
<feature type="transmembrane region" description="Helical" evidence="12">
    <location>
        <begin position="101"/>
        <end position="119"/>
    </location>
</feature>
<evidence type="ECO:0000256" key="5">
    <source>
        <dbReference type="ARBA" id="ARBA00022448"/>
    </source>
</evidence>
<dbReference type="GO" id="GO:0008137">
    <property type="term" value="F:NADH dehydrogenase (ubiquinone) activity"/>
    <property type="evidence" value="ECO:0007669"/>
    <property type="project" value="UniProtKB-EC"/>
</dbReference>
<geneLocation type="mitochondrion" evidence="13 15"/>
<evidence type="ECO:0000313" key="15">
    <source>
        <dbReference type="RefSeq" id="YP_002650712.1"/>
    </source>
</evidence>
<feature type="transmembrane region" description="Helical" evidence="12">
    <location>
        <begin position="282"/>
        <end position="298"/>
    </location>
</feature>
<feature type="transmembrane region" description="Helical" evidence="12">
    <location>
        <begin position="172"/>
        <end position="193"/>
    </location>
</feature>
<dbReference type="OrthoDB" id="6515089at2759"/>
<gene>
    <name evidence="13 15" type="primary">ND1</name>
    <name evidence="15" type="ORF">KEG94_p09</name>
</gene>
<dbReference type="GO" id="GO:0003954">
    <property type="term" value="F:NADH dehydrogenase activity"/>
    <property type="evidence" value="ECO:0007669"/>
    <property type="project" value="TreeGrafter"/>
</dbReference>
<evidence type="ECO:0000256" key="7">
    <source>
        <dbReference type="ARBA" id="ARBA00022989"/>
    </source>
</evidence>
<dbReference type="InterPro" id="IPR001694">
    <property type="entry name" value="NADH_UbQ_OxRdtase_su1/FPO"/>
</dbReference>
<keyword evidence="10" id="KW-0520">NAD</keyword>
<dbReference type="AlphaFoldDB" id="C1IWC6"/>
<keyword evidence="14" id="KW-1185">Reference proteome</keyword>
<reference evidence="13 15" key="2">
    <citation type="journal article" date="2009" name="BMC Genomics">
        <title>The complete mitochondrial genome of the house dust mite Dermatophagoides pteronyssinus (Trouessart): a novel gene arrangement among arthropods.</title>
        <authorList>
            <person name="Dermauw W."/>
            <person name="Van Leeuwen T."/>
            <person name="Vanholme B."/>
            <person name="Tirry L."/>
        </authorList>
    </citation>
    <scope>NUCLEOTIDE SEQUENCE</scope>
</reference>
<dbReference type="Pfam" id="PF00146">
    <property type="entry name" value="NADHdh"/>
    <property type="match status" value="1"/>
</dbReference>
<dbReference type="OMA" id="WSGWASN"/>
<evidence type="ECO:0000256" key="11">
    <source>
        <dbReference type="RuleBase" id="RU000473"/>
    </source>
</evidence>
<comment type="similarity">
    <text evidence="3 10">Belongs to the complex I subunit 1 family.</text>
</comment>
<feature type="transmembrane region" description="Helical" evidence="12">
    <location>
        <begin position="139"/>
        <end position="160"/>
    </location>
</feature>
<reference evidence="15" key="4">
    <citation type="submission" date="2022-04" db="UniProtKB">
        <authorList>
            <consortium name="RefSeq"/>
        </authorList>
    </citation>
    <scope>IDENTIFICATION</scope>
</reference>
<evidence type="ECO:0000313" key="14">
    <source>
        <dbReference type="Proteomes" id="UP000515146"/>
    </source>
</evidence>
<dbReference type="PROSITE" id="PS00667">
    <property type="entry name" value="COMPLEX1_ND1_1"/>
    <property type="match status" value="1"/>
</dbReference>
<comment type="catalytic activity">
    <reaction evidence="11">
        <text>a ubiquinone + NADH + 5 H(+)(in) = a ubiquinol + NAD(+) + 4 H(+)(out)</text>
        <dbReference type="Rhea" id="RHEA:29091"/>
        <dbReference type="Rhea" id="RHEA-COMP:9565"/>
        <dbReference type="Rhea" id="RHEA-COMP:9566"/>
        <dbReference type="ChEBI" id="CHEBI:15378"/>
        <dbReference type="ChEBI" id="CHEBI:16389"/>
        <dbReference type="ChEBI" id="CHEBI:17976"/>
        <dbReference type="ChEBI" id="CHEBI:57540"/>
        <dbReference type="ChEBI" id="CHEBI:57945"/>
        <dbReference type="EC" id="7.1.1.2"/>
    </reaction>
</comment>
<dbReference type="PANTHER" id="PTHR11432:SF3">
    <property type="entry name" value="NADH-UBIQUINONE OXIDOREDUCTASE CHAIN 1"/>
    <property type="match status" value="1"/>
</dbReference>
<keyword evidence="11 13" id="KW-0496">Mitochondrion</keyword>
<evidence type="ECO:0000256" key="2">
    <source>
        <dbReference type="ARBA" id="ARBA00004225"/>
    </source>
</evidence>
<accession>C1IWC6</accession>
<dbReference type="PROSITE" id="PS00668">
    <property type="entry name" value="COMPLEX1_ND1_2"/>
    <property type="match status" value="1"/>
</dbReference>
<keyword evidence="7 12" id="KW-1133">Transmembrane helix</keyword>
<dbReference type="InterPro" id="IPR018086">
    <property type="entry name" value="NADH_UbQ_OxRdtase_su1_CS"/>
</dbReference>
<dbReference type="EMBL" id="EU884425">
    <property type="protein sequence ID" value="ACF54665.1"/>
    <property type="molecule type" value="Genomic_DNA"/>
</dbReference>
<name>C1IWC6_DERPT</name>
<dbReference type="KEGG" id="dpte:7564650"/>
<organism evidence="13">
    <name type="scientific">Dermatophagoides pteronyssinus</name>
    <name type="common">European house dust mite</name>
    <dbReference type="NCBI Taxonomy" id="6956"/>
    <lineage>
        <taxon>Eukaryota</taxon>
        <taxon>Metazoa</taxon>
        <taxon>Ecdysozoa</taxon>
        <taxon>Arthropoda</taxon>
        <taxon>Chelicerata</taxon>
        <taxon>Arachnida</taxon>
        <taxon>Acari</taxon>
        <taxon>Acariformes</taxon>
        <taxon>Sarcoptiformes</taxon>
        <taxon>Astigmata</taxon>
        <taxon>Psoroptidia</taxon>
        <taxon>Analgoidea</taxon>
        <taxon>Pyroglyphidae</taxon>
        <taxon>Dermatophagoidinae</taxon>
        <taxon>Dermatophagoides</taxon>
    </lineage>
</organism>
<dbReference type="GeneID" id="7564650"/>
<evidence type="ECO:0000313" key="13">
    <source>
        <dbReference type="EMBL" id="ACF54665.1"/>
    </source>
</evidence>
<reference evidence="13 15" key="1">
    <citation type="submission" date="2008-07" db="EMBL/GenBank/DDBJ databases">
        <authorList>
            <person name="Dermauw W.R."/>
            <person name="Van Leeuwen T."/>
            <person name="Vanholme B."/>
            <person name="Tirry L."/>
        </authorList>
    </citation>
    <scope>NUCLEOTIDE SEQUENCE</scope>
</reference>
<evidence type="ECO:0000256" key="12">
    <source>
        <dbReference type="SAM" id="Phobius"/>
    </source>
</evidence>
<feature type="transmembrane region" description="Helical" evidence="12">
    <location>
        <begin position="69"/>
        <end position="89"/>
    </location>
</feature>
<keyword evidence="5" id="KW-0813">Transport</keyword>
<feature type="transmembrane region" description="Helical" evidence="12">
    <location>
        <begin position="240"/>
        <end position="262"/>
    </location>
</feature>
<evidence type="ECO:0000256" key="4">
    <source>
        <dbReference type="ARBA" id="ARBA00021009"/>
    </source>
</evidence>
<evidence type="ECO:0000256" key="10">
    <source>
        <dbReference type="RuleBase" id="RU000471"/>
    </source>
</evidence>
<evidence type="ECO:0000256" key="8">
    <source>
        <dbReference type="ARBA" id="ARBA00023075"/>
    </source>
</evidence>
<evidence type="ECO:0000256" key="6">
    <source>
        <dbReference type="ARBA" id="ARBA00022692"/>
    </source>
</evidence>
<protein>
    <recommendedName>
        <fullName evidence="4 11">NADH-ubiquinone oxidoreductase chain 1</fullName>
        <ecNumber evidence="11">7.1.1.2</ecNumber>
    </recommendedName>
</protein>
<dbReference type="EC" id="7.1.1.2" evidence="11"/>
<dbReference type="PANTHER" id="PTHR11432">
    <property type="entry name" value="NADH DEHYDROGENASE SUBUNIT 1"/>
    <property type="match status" value="1"/>
</dbReference>
<feature type="transmembrane region" description="Helical" evidence="12">
    <location>
        <begin position="213"/>
        <end position="233"/>
    </location>
</feature>
<evidence type="ECO:0000256" key="9">
    <source>
        <dbReference type="ARBA" id="ARBA00023136"/>
    </source>
</evidence>
<dbReference type="GO" id="GO:0005743">
    <property type="term" value="C:mitochondrial inner membrane"/>
    <property type="evidence" value="ECO:0007669"/>
    <property type="project" value="UniProtKB-SubCell"/>
</dbReference>
<keyword evidence="6 10" id="KW-0812">Transmembrane</keyword>
<dbReference type="GO" id="GO:0009060">
    <property type="term" value="P:aerobic respiration"/>
    <property type="evidence" value="ECO:0007669"/>
    <property type="project" value="TreeGrafter"/>
</dbReference>
<dbReference type="RefSeq" id="YP_002650712.1">
    <property type="nucleotide sequence ID" value="YP_002650712.1"/>
</dbReference>
<dbReference type="CTD" id="4535"/>
<evidence type="ECO:0000256" key="1">
    <source>
        <dbReference type="ARBA" id="ARBA00003257"/>
    </source>
</evidence>